<feature type="transmembrane region" description="Helical" evidence="1">
    <location>
        <begin position="26"/>
        <end position="48"/>
    </location>
</feature>
<keyword evidence="3" id="KW-1185">Reference proteome</keyword>
<keyword evidence="1" id="KW-0472">Membrane</keyword>
<reference evidence="2 3" key="1">
    <citation type="submission" date="2020-04" db="EMBL/GenBank/DDBJ databases">
        <title>Novosphingobium sp. TW-4 isolated from soil.</title>
        <authorList>
            <person name="Dahal R.H."/>
            <person name="Chaudhary D.K."/>
        </authorList>
    </citation>
    <scope>NUCLEOTIDE SEQUENCE [LARGE SCALE GENOMIC DNA]</scope>
    <source>
        <strain evidence="2 3">TW-4</strain>
    </source>
</reference>
<proteinExistence type="predicted"/>
<keyword evidence="1" id="KW-1133">Transmembrane helix</keyword>
<organism evidence="2 3">
    <name type="scientific">Novosphingobium olei</name>
    <dbReference type="NCBI Taxonomy" id="2728851"/>
    <lineage>
        <taxon>Bacteria</taxon>
        <taxon>Pseudomonadati</taxon>
        <taxon>Pseudomonadota</taxon>
        <taxon>Alphaproteobacteria</taxon>
        <taxon>Sphingomonadales</taxon>
        <taxon>Sphingomonadaceae</taxon>
        <taxon>Novosphingobium</taxon>
    </lineage>
</organism>
<evidence type="ECO:0000313" key="3">
    <source>
        <dbReference type="Proteomes" id="UP000583556"/>
    </source>
</evidence>
<comment type="caution">
    <text evidence="2">The sequence shown here is derived from an EMBL/GenBank/DDBJ whole genome shotgun (WGS) entry which is preliminary data.</text>
</comment>
<dbReference type="EMBL" id="JABBGM010000006">
    <property type="protein sequence ID" value="NML94795.1"/>
    <property type="molecule type" value="Genomic_DNA"/>
</dbReference>
<sequence>MERQGAETHLTTEEARSGETRNIMRWVLLIGVTLAVLALSAIWITGALTSAQPDKNGPISGQATPAA</sequence>
<evidence type="ECO:0000256" key="1">
    <source>
        <dbReference type="SAM" id="Phobius"/>
    </source>
</evidence>
<dbReference type="RefSeq" id="WP_169494080.1">
    <property type="nucleotide sequence ID" value="NZ_AP029021.1"/>
</dbReference>
<accession>A0A7Y0BR66</accession>
<dbReference type="AlphaFoldDB" id="A0A7Y0BR66"/>
<name>A0A7Y0BR66_9SPHN</name>
<gene>
    <name evidence="2" type="ORF">HHL27_14065</name>
</gene>
<dbReference type="Proteomes" id="UP000583556">
    <property type="component" value="Unassembled WGS sequence"/>
</dbReference>
<evidence type="ECO:0000313" key="2">
    <source>
        <dbReference type="EMBL" id="NML94795.1"/>
    </source>
</evidence>
<keyword evidence="1" id="KW-0812">Transmembrane</keyword>
<protein>
    <submittedName>
        <fullName evidence="2">Uncharacterized protein</fullName>
    </submittedName>
</protein>